<dbReference type="KEGG" id="abw:BL01_p0250"/>
<dbReference type="GO" id="GO:0016301">
    <property type="term" value="F:kinase activity"/>
    <property type="evidence" value="ECO:0007669"/>
    <property type="project" value="InterPro"/>
</dbReference>
<evidence type="ECO:0000313" key="4">
    <source>
        <dbReference type="EMBL" id="AHM95290.1"/>
    </source>
</evidence>
<reference evidence="4" key="1">
    <citation type="journal article" date="2014" name="J. Antimicrob. Chemother.">
        <title>A conjugative plasmid carrying the carbapenem resistance gene blaOXA-23 in AbaR4 in an extensively resistant GC1 Acinetobacter baumannii isolate.</title>
        <authorList>
            <person name="Hamidian M."/>
            <person name="Kenyon J.J."/>
            <person name="Holt K.E."/>
            <person name="Pickard D."/>
            <person name="Hall R.M."/>
        </authorList>
    </citation>
    <scope>NUCLEOTIDE SEQUENCE</scope>
    <source>
        <strain evidence="4">A85</strain>
        <plasmid evidence="4">pA85-3</plasmid>
    </source>
</reference>
<dbReference type="AlphaFoldDB" id="X2FIQ6"/>
<reference evidence="4" key="2">
    <citation type="submission" date="2016-11" db="EMBL/GenBank/DDBJ databases">
        <authorList>
            <person name="Jaros S."/>
            <person name="Januszkiewicz K."/>
            <person name="Wedrychowicz H."/>
        </authorList>
    </citation>
    <scope>NUCLEOTIDE SEQUENCE</scope>
    <source>
        <strain evidence="4">A85</strain>
        <plasmid evidence="4">pA85-3</plasmid>
    </source>
</reference>
<dbReference type="RefSeq" id="WP_000258414.1">
    <property type="nucleotide sequence ID" value="NC_025109.2"/>
</dbReference>
<geneLocation type="plasmid" evidence="4">
    <name>pA85-3</name>
</geneLocation>
<dbReference type="GO" id="GO:0005524">
    <property type="term" value="F:ATP binding"/>
    <property type="evidence" value="ECO:0007669"/>
    <property type="project" value="UniProtKB-KW"/>
</dbReference>
<proteinExistence type="predicted"/>
<organism evidence="4">
    <name type="scientific">Acinetobacter baumannii</name>
    <dbReference type="NCBI Taxonomy" id="470"/>
    <lineage>
        <taxon>Bacteria</taxon>
        <taxon>Pseudomonadati</taxon>
        <taxon>Pseudomonadota</taxon>
        <taxon>Gammaproteobacteria</taxon>
        <taxon>Moraxellales</taxon>
        <taxon>Moraxellaceae</taxon>
        <taxon>Acinetobacter</taxon>
        <taxon>Acinetobacter calcoaceticus/baumannii complex</taxon>
    </lineage>
</organism>
<sequence>MVTNNFENSLNSSLNSEESINQQFTQFVDKYFSFSKALAVSQETPTAILTVGTHDSGKDVIVAQAQDELNKKGGSILIDQSIFKVADPQQDKDYSIHQLISTISNEKYNLLLNHEFKNENVLNDITESLKSKNYTIEIRAVSSFPPNENSLDKNTHPETLRAIEELENSKAVDSFKVYDRVGKEIYSNIRNDEGVWNQKKAGLNIYNQETNKTLSKTEADYNLLTQQQLKEIENAHLTINPRENQNKNINGKSEKNLEINLDPPKIIKDPGSFRDVVHGIVTDESERDFTLKINNLVGIKYSKDQLKDQLEKDNNFYRGRELFINHAGDLPQLMNEKEIQDFHITQEQSLQHDVGVELDR</sequence>
<evidence type="ECO:0000256" key="2">
    <source>
        <dbReference type="ARBA" id="ARBA00022840"/>
    </source>
</evidence>
<dbReference type="EMBL" id="KJ493819">
    <property type="protein sequence ID" value="AHM95290.1"/>
    <property type="molecule type" value="Genomic_DNA"/>
</dbReference>
<evidence type="ECO:0000256" key="1">
    <source>
        <dbReference type="ARBA" id="ARBA00022741"/>
    </source>
</evidence>
<keyword evidence="1" id="KW-0547">Nucleotide-binding</keyword>
<name>X2FIQ6_ACIBA</name>
<dbReference type="Pfam" id="PF06414">
    <property type="entry name" value="Zeta_toxin"/>
    <property type="match status" value="1"/>
</dbReference>
<keyword evidence="4" id="KW-0614">Plasmid</keyword>
<accession>X2FIQ6</accession>
<dbReference type="InterPro" id="IPR010488">
    <property type="entry name" value="Zeta_toxin_domain"/>
</dbReference>
<evidence type="ECO:0000259" key="3">
    <source>
        <dbReference type="Pfam" id="PF06414"/>
    </source>
</evidence>
<dbReference type="Gene3D" id="3.40.50.300">
    <property type="entry name" value="P-loop containing nucleotide triphosphate hydrolases"/>
    <property type="match status" value="1"/>
</dbReference>
<dbReference type="InterPro" id="IPR027417">
    <property type="entry name" value="P-loop_NTPase"/>
</dbReference>
<feature type="domain" description="Zeta toxin" evidence="3">
    <location>
        <begin position="37"/>
        <end position="142"/>
    </location>
</feature>
<dbReference type="PATRIC" id="fig|470.1401.peg.134"/>
<protein>
    <submittedName>
        <fullName evidence="4">Zeta toxin family protein</fullName>
    </submittedName>
</protein>
<keyword evidence="2" id="KW-0067">ATP-binding</keyword>